<keyword evidence="1" id="KW-0732">Signal</keyword>
<comment type="caution">
    <text evidence="2">The sequence shown here is derived from an EMBL/GenBank/DDBJ whole genome shotgun (WGS) entry which is preliminary data.</text>
</comment>
<accession>A0A2P6ASD8</accession>
<keyword evidence="3" id="KW-1185">Reference proteome</keyword>
<feature type="non-terminal residue" evidence="2">
    <location>
        <position position="114"/>
    </location>
</feature>
<dbReference type="AlphaFoldDB" id="A0A2P6ASD8"/>
<dbReference type="EMBL" id="PTQZ01000113">
    <property type="protein sequence ID" value="PQA42754.1"/>
    <property type="molecule type" value="Genomic_DNA"/>
</dbReference>
<name>A0A2P6ASD8_9GAMM</name>
<evidence type="ECO:0000256" key="1">
    <source>
        <dbReference type="SAM" id="SignalP"/>
    </source>
</evidence>
<feature type="signal peptide" evidence="1">
    <location>
        <begin position="1"/>
        <end position="29"/>
    </location>
</feature>
<gene>
    <name evidence="2" type="ORF">C5O18_05750</name>
</gene>
<evidence type="ECO:0000313" key="3">
    <source>
        <dbReference type="Proteomes" id="UP000243900"/>
    </source>
</evidence>
<dbReference type="Proteomes" id="UP000243900">
    <property type="component" value="Unassembled WGS sequence"/>
</dbReference>
<organism evidence="2 3">
    <name type="scientific">Amnimonas aquatica</name>
    <dbReference type="NCBI Taxonomy" id="2094561"/>
    <lineage>
        <taxon>Bacteria</taxon>
        <taxon>Pseudomonadati</taxon>
        <taxon>Pseudomonadota</taxon>
        <taxon>Gammaproteobacteria</taxon>
        <taxon>Moraxellales</taxon>
        <taxon>Moraxellaceae</taxon>
        <taxon>Amnimonas</taxon>
    </lineage>
</organism>
<evidence type="ECO:0000313" key="2">
    <source>
        <dbReference type="EMBL" id="PQA42754.1"/>
    </source>
</evidence>
<feature type="chain" id="PRO_5015178181" evidence="1">
    <location>
        <begin position="30"/>
        <end position="114"/>
    </location>
</feature>
<reference evidence="3" key="1">
    <citation type="submission" date="2018-02" db="EMBL/GenBank/DDBJ databases">
        <title>Genome sequencing of Solimonas sp. HR-BB.</title>
        <authorList>
            <person name="Lee Y."/>
            <person name="Jeon C.O."/>
        </authorList>
    </citation>
    <scope>NUCLEOTIDE SEQUENCE [LARGE SCALE GENOMIC DNA]</scope>
    <source>
        <strain evidence="3">HR-E</strain>
    </source>
</reference>
<sequence length="114" mass="11545">MLIMSMKTAWLPLALGLALGLAAPLTAVAAPAATLSSLDPDSYFKGKTGGTFGKDASKVLPGSKRVAVTGFRVIFVTGNTIKAQVRASYFGGVDRSGANASMAVDLNGVDAVAL</sequence>
<proteinExistence type="predicted"/>
<protein>
    <submittedName>
        <fullName evidence="2">Uncharacterized protein</fullName>
    </submittedName>
</protein>